<proteinExistence type="predicted"/>
<dbReference type="AlphaFoldDB" id="A0A4R7S0X1"/>
<evidence type="ECO:0000313" key="1">
    <source>
        <dbReference type="EMBL" id="TDU71038.1"/>
    </source>
</evidence>
<evidence type="ECO:0000313" key="2">
    <source>
        <dbReference type="Proteomes" id="UP000295662"/>
    </source>
</evidence>
<protein>
    <recommendedName>
        <fullName evidence="3">Tyrosine specific protein phosphatases domain-containing protein</fullName>
    </recommendedName>
</protein>
<dbReference type="OrthoDB" id="437665at2"/>
<dbReference type="Proteomes" id="UP000295662">
    <property type="component" value="Unassembled WGS sequence"/>
</dbReference>
<reference evidence="1 2" key="1">
    <citation type="submission" date="2019-03" db="EMBL/GenBank/DDBJ databases">
        <title>Genomic Encyclopedia of Archaeal and Bacterial Type Strains, Phase II (KMG-II): from individual species to whole genera.</title>
        <authorList>
            <person name="Goeker M."/>
        </authorList>
    </citation>
    <scope>NUCLEOTIDE SEQUENCE [LARGE SCALE GENOMIC DNA]</scope>
    <source>
        <strain evidence="1 2">ATCC 25309</strain>
    </source>
</reference>
<sequence length="175" mass="19173">MFIERLQRELAICSAIQIGPFLAREPDRWHVVSIHDPIQAEADLAKAKSALQLSFEDALPTPGDDTPGPKPAHLQSFLAFAGSTAHEPLVLQCWAGRSRSTAMALVLIVKELHAQGLTGSELVTTSVDILLSLRPNANPNRFVLRLGLDQFLPPEIAQKLSTALIREPRLKANFL</sequence>
<dbReference type="SUPFAM" id="SSF52799">
    <property type="entry name" value="(Phosphotyrosine protein) phosphatases II"/>
    <property type="match status" value="1"/>
</dbReference>
<dbReference type="InterPro" id="IPR029021">
    <property type="entry name" value="Prot-tyrosine_phosphatase-like"/>
</dbReference>
<organism evidence="1 2">
    <name type="scientific">Prosthecobacter fusiformis</name>
    <dbReference type="NCBI Taxonomy" id="48464"/>
    <lineage>
        <taxon>Bacteria</taxon>
        <taxon>Pseudomonadati</taxon>
        <taxon>Verrucomicrobiota</taxon>
        <taxon>Verrucomicrobiia</taxon>
        <taxon>Verrucomicrobiales</taxon>
        <taxon>Verrucomicrobiaceae</taxon>
        <taxon>Prosthecobacter</taxon>
    </lineage>
</organism>
<comment type="caution">
    <text evidence="1">The sequence shown here is derived from an EMBL/GenBank/DDBJ whole genome shotgun (WGS) entry which is preliminary data.</text>
</comment>
<gene>
    <name evidence="1" type="ORF">EI77_02156</name>
</gene>
<name>A0A4R7S0X1_9BACT</name>
<dbReference type="RefSeq" id="WP_133795232.1">
    <property type="nucleotide sequence ID" value="NZ_SOCA01000003.1"/>
</dbReference>
<evidence type="ECO:0008006" key="3">
    <source>
        <dbReference type="Google" id="ProtNLM"/>
    </source>
</evidence>
<dbReference type="Gene3D" id="3.90.190.10">
    <property type="entry name" value="Protein tyrosine phosphatase superfamily"/>
    <property type="match status" value="1"/>
</dbReference>
<dbReference type="EMBL" id="SOCA01000003">
    <property type="protein sequence ID" value="TDU71038.1"/>
    <property type="molecule type" value="Genomic_DNA"/>
</dbReference>
<keyword evidence="2" id="KW-1185">Reference proteome</keyword>
<accession>A0A4R7S0X1</accession>